<keyword evidence="3 8" id="KW-1133">Transmembrane helix</keyword>
<dbReference type="InterPro" id="IPR004835">
    <property type="entry name" value="Chitin_synth"/>
</dbReference>
<dbReference type="RefSeq" id="XP_052944519.1">
    <property type="nucleotide sequence ID" value="XM_053085602.1"/>
</dbReference>
<dbReference type="GO" id="GO:0030428">
    <property type="term" value="C:cell septum"/>
    <property type="evidence" value="ECO:0007669"/>
    <property type="project" value="TreeGrafter"/>
</dbReference>
<feature type="transmembrane region" description="Helical" evidence="8">
    <location>
        <begin position="712"/>
        <end position="735"/>
    </location>
</feature>
<dbReference type="GO" id="GO:0004100">
    <property type="term" value="F:chitin synthase activity"/>
    <property type="evidence" value="ECO:0007669"/>
    <property type="project" value="UniProtKB-UniRule"/>
</dbReference>
<dbReference type="GO" id="GO:0071555">
    <property type="term" value="P:cell wall organization"/>
    <property type="evidence" value="ECO:0007669"/>
    <property type="project" value="UniProtKB-KW"/>
</dbReference>
<dbReference type="CDD" id="cd04190">
    <property type="entry name" value="Chitin_synth_C"/>
    <property type="match status" value="1"/>
</dbReference>
<feature type="transmembrane region" description="Helical" evidence="8">
    <location>
        <begin position="888"/>
        <end position="911"/>
    </location>
</feature>
<feature type="transmembrane region" description="Helical" evidence="8">
    <location>
        <begin position="651"/>
        <end position="669"/>
    </location>
</feature>
<evidence type="ECO:0000256" key="8">
    <source>
        <dbReference type="RuleBase" id="RU366040"/>
    </source>
</evidence>
<dbReference type="Proteomes" id="UP001164286">
    <property type="component" value="Unassembled WGS sequence"/>
</dbReference>
<dbReference type="GeneID" id="77724803"/>
<dbReference type="GO" id="GO:0006031">
    <property type="term" value="P:chitin biosynthetic process"/>
    <property type="evidence" value="ECO:0007669"/>
    <property type="project" value="UniProtKB-UniRule"/>
</dbReference>
<keyword evidence="4 8" id="KW-0472">Membrane</keyword>
<keyword evidence="8" id="KW-0808">Transferase</keyword>
<evidence type="ECO:0000256" key="7">
    <source>
        <dbReference type="ARBA" id="ARBA00048014"/>
    </source>
</evidence>
<accession>A0AA38H580</accession>
<dbReference type="GO" id="GO:0005886">
    <property type="term" value="C:plasma membrane"/>
    <property type="evidence" value="ECO:0007669"/>
    <property type="project" value="UniProtKB-SubCell"/>
</dbReference>
<evidence type="ECO:0000256" key="5">
    <source>
        <dbReference type="ARBA" id="ARBA00023316"/>
    </source>
</evidence>
<dbReference type="PANTHER" id="PTHR22914:SF38">
    <property type="entry name" value="CHITIN SYNTHASE 2"/>
    <property type="match status" value="1"/>
</dbReference>
<dbReference type="AlphaFoldDB" id="A0AA38H580"/>
<feature type="transmembrane region" description="Helical" evidence="8">
    <location>
        <begin position="850"/>
        <end position="868"/>
    </location>
</feature>
<dbReference type="Pfam" id="PF01644">
    <property type="entry name" value="Chitin_synth_1"/>
    <property type="match status" value="1"/>
</dbReference>
<comment type="caution">
    <text evidence="11">The sequence shown here is derived from an EMBL/GenBank/DDBJ whole genome shotgun (WGS) entry which is preliminary data.</text>
</comment>
<feature type="compositionally biased region" description="Polar residues" evidence="9">
    <location>
        <begin position="68"/>
        <end position="81"/>
    </location>
</feature>
<keyword evidence="8" id="KW-0328">Glycosyltransferase</keyword>
<dbReference type="Pfam" id="PF08407">
    <property type="entry name" value="Chitin_synth_1N"/>
    <property type="match status" value="1"/>
</dbReference>
<feature type="transmembrane region" description="Helical" evidence="8">
    <location>
        <begin position="611"/>
        <end position="631"/>
    </location>
</feature>
<evidence type="ECO:0000256" key="6">
    <source>
        <dbReference type="ARBA" id="ARBA00024009"/>
    </source>
</evidence>
<keyword evidence="12" id="KW-1185">Reference proteome</keyword>
<sequence length="916" mass="101339">MQAQQGWGTTPAATLPFFEAALARSRGGVAPAPPAPSYLPPPDPNHPDIAVGFTRHQSTRQGWYGRSRSPSPEAQTRSWTNPVDDVEKGLLAEDQYAPYHSPYLPLDGKDVDLALPPFQGEISPPRLLSALPSIHRKAGSVDYDPEGDLAGGVTQHFGPAPTGRISRRTHNAAGHRRIKHTATLDDNGFFAVDMPIPTRLAQFLPIKGVAEQETTRYTAVTTDPDDFSTSGLKLRQNLCHPPRQTELFIVITMYNEDAELFCRTLYGVMRNIAHLCGRKNSRVWGKDGWQKVVVCIVQDGRMIVNPRVLDCLAALGVYQEGAMTNSVKGKPVTAHVFEYTTSFALDGDLHFKYPDKGIVPCQIIFCMKEKNAKKINSHRWFFNAFAPLLSPNVCILLDVGTKPETKSLYHLWKAFDLNSKVGGACGEIATFKGKTWRGLLNPLGESGCGCADVVAAQCFEYKMSNILDKPMESLFGYCTVLPGAFSAYRWIALQNNADGKGPLASYFQGEELNTGKADSFTGNMYLAEDRILCFEIVAKAKANWVLKFVKSAVGETDCPDTIPEFIAQRRRWLNGSFFAAVYSLIHVGQIWRSDHSFLRKVALMVESLYNAINLIFTWLSLANYYIFFVILTSSIESPVFGIPNIKVLNTFAQYGYLGALVACFIFGMGNRPQGAPWKYKGTIYLFALLTTYMLGCAVLCAIQAIKNFDSPIFVQMIVSLLSTYGVFIASSLLALDPWHLVTCFAQYILFSPTYINVLNVYAYSNLHDLSWGTKGSDTVQAVDLGAIQGVGKHVEVELVSAQQDIDIVYQDALDNIRLKRAKVDEEEKPARTEVSEQQQKDIYANFRTNLLLLWSLSNAALASAILAGRDASATFEGKGDSRTGIYMMIVLVFVAGMAIFRFICSTLYLVVRLFAG</sequence>
<evidence type="ECO:0000256" key="1">
    <source>
        <dbReference type="ARBA" id="ARBA00004141"/>
    </source>
</evidence>
<evidence type="ECO:0000259" key="10">
    <source>
        <dbReference type="Pfam" id="PF08407"/>
    </source>
</evidence>
<evidence type="ECO:0000256" key="3">
    <source>
        <dbReference type="ARBA" id="ARBA00022989"/>
    </source>
</evidence>
<comment type="subcellular location">
    <subcellularLocation>
        <location evidence="8">Cell membrane</location>
        <topology evidence="8">Multi-pass membrane protein</topology>
    </subcellularLocation>
    <subcellularLocation>
        <location evidence="1">Membrane</location>
        <topology evidence="1">Multi-pass membrane protein</topology>
    </subcellularLocation>
</comment>
<keyword evidence="8" id="KW-1003">Cell membrane</keyword>
<gene>
    <name evidence="11" type="ORF">MKK02DRAFT_16263</name>
</gene>
<dbReference type="EMBL" id="JAKWFO010000006">
    <property type="protein sequence ID" value="KAI9634742.1"/>
    <property type="molecule type" value="Genomic_DNA"/>
</dbReference>
<evidence type="ECO:0000256" key="9">
    <source>
        <dbReference type="SAM" id="MobiDB-lite"/>
    </source>
</evidence>
<feature type="transmembrane region" description="Helical" evidence="8">
    <location>
        <begin position="572"/>
        <end position="591"/>
    </location>
</feature>
<dbReference type="EC" id="2.4.1.16" evidence="8"/>
<keyword evidence="2 8" id="KW-0812">Transmembrane</keyword>
<dbReference type="PANTHER" id="PTHR22914">
    <property type="entry name" value="CHITIN SYNTHASE"/>
    <property type="match status" value="1"/>
</dbReference>
<comment type="similarity">
    <text evidence="8">Belongs to the chitin synthase family.</text>
</comment>
<name>A0AA38H580_9TREE</name>
<comment type="function">
    <text evidence="6 8">Polymerizes chitin, a structural polymer of the cell wall and septum, by transferring the sugar moiety of UDP-GlcNAc to the non-reducing end of the growing chitin polymer.</text>
</comment>
<proteinExistence type="inferred from homology"/>
<organism evidence="11 12">
    <name type="scientific">Dioszegia hungarica</name>
    <dbReference type="NCBI Taxonomy" id="4972"/>
    <lineage>
        <taxon>Eukaryota</taxon>
        <taxon>Fungi</taxon>
        <taxon>Dikarya</taxon>
        <taxon>Basidiomycota</taxon>
        <taxon>Agaricomycotina</taxon>
        <taxon>Tremellomycetes</taxon>
        <taxon>Tremellales</taxon>
        <taxon>Bulleribasidiaceae</taxon>
        <taxon>Dioszegia</taxon>
    </lineage>
</organism>
<evidence type="ECO:0000256" key="4">
    <source>
        <dbReference type="ARBA" id="ARBA00023136"/>
    </source>
</evidence>
<feature type="transmembrane region" description="Helical" evidence="8">
    <location>
        <begin position="681"/>
        <end position="706"/>
    </location>
</feature>
<evidence type="ECO:0000256" key="2">
    <source>
        <dbReference type="ARBA" id="ARBA00022692"/>
    </source>
</evidence>
<feature type="region of interest" description="Disordered" evidence="9">
    <location>
        <begin position="26"/>
        <end position="82"/>
    </location>
</feature>
<feature type="compositionally biased region" description="Pro residues" evidence="9">
    <location>
        <begin position="31"/>
        <end position="44"/>
    </location>
</feature>
<feature type="domain" description="Chitin synthase N-terminal" evidence="10">
    <location>
        <begin position="187"/>
        <end position="246"/>
    </location>
</feature>
<protein>
    <recommendedName>
        <fullName evidence="8">Chitin synthase</fullName>
        <ecNumber evidence="8">2.4.1.16</ecNumber>
    </recommendedName>
</protein>
<dbReference type="InterPro" id="IPR013616">
    <property type="entry name" value="Chitin_synth_N"/>
</dbReference>
<evidence type="ECO:0000313" key="11">
    <source>
        <dbReference type="EMBL" id="KAI9634742.1"/>
    </source>
</evidence>
<keyword evidence="5 8" id="KW-0961">Cell wall biogenesis/degradation</keyword>
<evidence type="ECO:0000313" key="12">
    <source>
        <dbReference type="Proteomes" id="UP001164286"/>
    </source>
</evidence>
<feature type="region of interest" description="Disordered" evidence="9">
    <location>
        <begin position="154"/>
        <end position="173"/>
    </location>
</feature>
<comment type="catalytic activity">
    <reaction evidence="7 8">
        <text>[(1-&gt;4)-N-acetyl-beta-D-glucosaminyl](n) + UDP-N-acetyl-alpha-D-glucosamine = [(1-&gt;4)-N-acetyl-beta-D-glucosaminyl](n+1) + UDP + H(+)</text>
        <dbReference type="Rhea" id="RHEA:16637"/>
        <dbReference type="Rhea" id="RHEA-COMP:9593"/>
        <dbReference type="Rhea" id="RHEA-COMP:9595"/>
        <dbReference type="ChEBI" id="CHEBI:15378"/>
        <dbReference type="ChEBI" id="CHEBI:17029"/>
        <dbReference type="ChEBI" id="CHEBI:57705"/>
        <dbReference type="ChEBI" id="CHEBI:58223"/>
        <dbReference type="EC" id="2.4.1.16"/>
    </reaction>
</comment>
<reference evidence="11" key="1">
    <citation type="journal article" date="2022" name="G3 (Bethesda)">
        <title>High quality genome of the basidiomycete yeast Dioszegia hungarica PDD-24b-2 isolated from cloud water.</title>
        <authorList>
            <person name="Jarrige D."/>
            <person name="Haridas S."/>
            <person name="Bleykasten-Grosshans C."/>
            <person name="Joly M."/>
            <person name="Nadalig T."/>
            <person name="Sancelme M."/>
            <person name="Vuilleumier S."/>
            <person name="Grigoriev I.V."/>
            <person name="Amato P."/>
            <person name="Bringel F."/>
        </authorList>
    </citation>
    <scope>NUCLEOTIDE SEQUENCE</scope>
    <source>
        <strain evidence="11">PDD-24b-2</strain>
    </source>
</reference>